<keyword evidence="1" id="KW-1133">Transmembrane helix</keyword>
<evidence type="ECO:0000256" key="1">
    <source>
        <dbReference type="SAM" id="Phobius"/>
    </source>
</evidence>
<comment type="caution">
    <text evidence="2">The sequence shown here is derived from an EMBL/GenBank/DDBJ whole genome shotgun (WGS) entry which is preliminary data.</text>
</comment>
<gene>
    <name evidence="2" type="ORF">V6N12_021442</name>
</gene>
<evidence type="ECO:0000313" key="2">
    <source>
        <dbReference type="EMBL" id="KAK8586922.1"/>
    </source>
</evidence>
<organism evidence="2 3">
    <name type="scientific">Hibiscus sabdariffa</name>
    <name type="common">roselle</name>
    <dbReference type="NCBI Taxonomy" id="183260"/>
    <lineage>
        <taxon>Eukaryota</taxon>
        <taxon>Viridiplantae</taxon>
        <taxon>Streptophyta</taxon>
        <taxon>Embryophyta</taxon>
        <taxon>Tracheophyta</taxon>
        <taxon>Spermatophyta</taxon>
        <taxon>Magnoliopsida</taxon>
        <taxon>eudicotyledons</taxon>
        <taxon>Gunneridae</taxon>
        <taxon>Pentapetalae</taxon>
        <taxon>rosids</taxon>
        <taxon>malvids</taxon>
        <taxon>Malvales</taxon>
        <taxon>Malvaceae</taxon>
        <taxon>Malvoideae</taxon>
        <taxon>Hibiscus</taxon>
    </lineage>
</organism>
<sequence length="143" mass="16183">MKASSSARSSNSKSIDHLYMFLSGINLLSLFSGIGGAEVVFHQLDISLKNVVSVEMSEVNRHIILNWRKGKKYAAINENLRFLVKKLLLGCTKAQGKWIKIVLVVMLIILTGILKMNWKLIIMPSLAQVYHLPMGKLFWAQQR</sequence>
<dbReference type="InterPro" id="IPR050390">
    <property type="entry name" value="C5-Methyltransferase"/>
</dbReference>
<reference evidence="2 3" key="1">
    <citation type="journal article" date="2024" name="G3 (Bethesda)">
        <title>Genome assembly of Hibiscus sabdariffa L. provides insights into metabolisms of medicinal natural products.</title>
        <authorList>
            <person name="Kim T."/>
        </authorList>
    </citation>
    <scope>NUCLEOTIDE SEQUENCE [LARGE SCALE GENOMIC DNA]</scope>
    <source>
        <strain evidence="2">TK-2024</strain>
        <tissue evidence="2">Old leaves</tissue>
    </source>
</reference>
<keyword evidence="3" id="KW-1185">Reference proteome</keyword>
<evidence type="ECO:0000313" key="3">
    <source>
        <dbReference type="Proteomes" id="UP001472677"/>
    </source>
</evidence>
<name>A0ABR2FRV7_9ROSI</name>
<dbReference type="Proteomes" id="UP001472677">
    <property type="component" value="Unassembled WGS sequence"/>
</dbReference>
<feature type="transmembrane region" description="Helical" evidence="1">
    <location>
        <begin position="21"/>
        <end position="41"/>
    </location>
</feature>
<dbReference type="PANTHER" id="PTHR23068">
    <property type="entry name" value="DNA CYTOSINE-5- -METHYLTRANSFERASE 3-RELATED"/>
    <property type="match status" value="1"/>
</dbReference>
<accession>A0ABR2FRV7</accession>
<dbReference type="EMBL" id="JBBPBM010000004">
    <property type="protein sequence ID" value="KAK8586922.1"/>
    <property type="molecule type" value="Genomic_DNA"/>
</dbReference>
<dbReference type="PANTHER" id="PTHR23068:SF25">
    <property type="entry name" value="DNA (CYTOSINE-5)-METHYLTRANSFERASE DRM2"/>
    <property type="match status" value="1"/>
</dbReference>
<feature type="transmembrane region" description="Helical" evidence="1">
    <location>
        <begin position="98"/>
        <end position="118"/>
    </location>
</feature>
<dbReference type="Gene3D" id="3.40.50.150">
    <property type="entry name" value="Vaccinia Virus protein VP39"/>
    <property type="match status" value="1"/>
</dbReference>
<dbReference type="InterPro" id="IPR029063">
    <property type="entry name" value="SAM-dependent_MTases_sf"/>
</dbReference>
<proteinExistence type="predicted"/>
<keyword evidence="1" id="KW-0472">Membrane</keyword>
<protein>
    <submittedName>
        <fullName evidence="2">Uncharacterized protein</fullName>
    </submittedName>
</protein>
<keyword evidence="1" id="KW-0812">Transmembrane</keyword>